<dbReference type="Proteomes" id="UP000503540">
    <property type="component" value="Chromosome"/>
</dbReference>
<dbReference type="GO" id="GO:0031177">
    <property type="term" value="F:phosphopantetheine binding"/>
    <property type="evidence" value="ECO:0007669"/>
    <property type="project" value="InterPro"/>
</dbReference>
<dbReference type="InterPro" id="IPR020845">
    <property type="entry name" value="AMP-binding_CS"/>
</dbReference>
<dbReference type="Gene3D" id="1.10.1200.10">
    <property type="entry name" value="ACP-like"/>
    <property type="match status" value="3"/>
</dbReference>
<dbReference type="Pfam" id="PF13193">
    <property type="entry name" value="AMP-binding_C"/>
    <property type="match status" value="4"/>
</dbReference>
<keyword evidence="3" id="KW-0597">Phosphoprotein</keyword>
<dbReference type="FunFam" id="3.40.50.12780:FF:000012">
    <property type="entry name" value="Non-ribosomal peptide synthetase"/>
    <property type="match status" value="4"/>
</dbReference>
<dbReference type="Pfam" id="PF00501">
    <property type="entry name" value="AMP-binding"/>
    <property type="match status" value="4"/>
</dbReference>
<dbReference type="NCBIfam" id="TIGR01733">
    <property type="entry name" value="AA-adenyl-dom"/>
    <property type="match status" value="4"/>
</dbReference>
<dbReference type="GO" id="GO:0043041">
    <property type="term" value="P:amino acid activation for nonribosomal peptide biosynthetic process"/>
    <property type="evidence" value="ECO:0007669"/>
    <property type="project" value="TreeGrafter"/>
</dbReference>
<dbReference type="Gene3D" id="2.30.38.10">
    <property type="entry name" value="Luciferase, Domain 3"/>
    <property type="match status" value="3"/>
</dbReference>
<dbReference type="PROSITE" id="PS00012">
    <property type="entry name" value="PHOSPHOPANTETHEINE"/>
    <property type="match status" value="4"/>
</dbReference>
<dbReference type="SUPFAM" id="SSF53335">
    <property type="entry name" value="S-adenosyl-L-methionine-dependent methyltransferases"/>
    <property type="match status" value="2"/>
</dbReference>
<dbReference type="SUPFAM" id="SSF47336">
    <property type="entry name" value="ACP-like"/>
    <property type="match status" value="4"/>
</dbReference>
<evidence type="ECO:0000256" key="1">
    <source>
        <dbReference type="ARBA" id="ARBA00001957"/>
    </source>
</evidence>
<feature type="domain" description="Carrier" evidence="5">
    <location>
        <begin position="963"/>
        <end position="1038"/>
    </location>
</feature>
<dbReference type="PANTHER" id="PTHR45527">
    <property type="entry name" value="NONRIBOSOMAL PEPTIDE SYNTHETASE"/>
    <property type="match status" value="1"/>
</dbReference>
<dbReference type="InterPro" id="IPR025110">
    <property type="entry name" value="AMP-bd_C"/>
</dbReference>
<protein>
    <submittedName>
        <fullName evidence="6">Amino acid adenylation domain-containing protein</fullName>
    </submittedName>
</protein>
<evidence type="ECO:0000256" key="2">
    <source>
        <dbReference type="ARBA" id="ARBA00022450"/>
    </source>
</evidence>
<dbReference type="Gene3D" id="3.30.559.10">
    <property type="entry name" value="Chloramphenicol acetyltransferase-like domain"/>
    <property type="match status" value="4"/>
</dbReference>
<keyword evidence="4" id="KW-0677">Repeat</keyword>
<dbReference type="Pfam" id="PF00668">
    <property type="entry name" value="Condensation"/>
    <property type="match status" value="4"/>
</dbReference>
<dbReference type="Gene3D" id="3.30.300.30">
    <property type="match status" value="6"/>
</dbReference>
<dbReference type="GO" id="GO:0005829">
    <property type="term" value="C:cytosol"/>
    <property type="evidence" value="ECO:0007669"/>
    <property type="project" value="TreeGrafter"/>
</dbReference>
<dbReference type="Gene3D" id="3.40.50.980">
    <property type="match status" value="6"/>
</dbReference>
<dbReference type="GO" id="GO:0009403">
    <property type="term" value="P:toxin biosynthetic process"/>
    <property type="evidence" value="ECO:0007669"/>
    <property type="project" value="UniProtKB-ARBA"/>
</dbReference>
<feature type="domain" description="Carrier" evidence="5">
    <location>
        <begin position="2016"/>
        <end position="2091"/>
    </location>
</feature>
<comment type="cofactor">
    <cofactor evidence="1">
        <name>pantetheine 4'-phosphate</name>
        <dbReference type="ChEBI" id="CHEBI:47942"/>
    </cofactor>
</comment>
<dbReference type="SUPFAM" id="SSF52777">
    <property type="entry name" value="CoA-dependent acyltransferases"/>
    <property type="match status" value="8"/>
</dbReference>
<evidence type="ECO:0000259" key="5">
    <source>
        <dbReference type="PROSITE" id="PS50075"/>
    </source>
</evidence>
<dbReference type="FunFam" id="2.30.38.10:FF:000001">
    <property type="entry name" value="Non-ribosomal peptide synthetase PvdI"/>
    <property type="match status" value="3"/>
</dbReference>
<dbReference type="EMBL" id="CP046172">
    <property type="protein sequence ID" value="QIS09677.1"/>
    <property type="molecule type" value="Genomic_DNA"/>
</dbReference>
<dbReference type="RefSeq" id="WP_167472751.1">
    <property type="nucleotide sequence ID" value="NZ_CP046172.1"/>
</dbReference>
<reference evidence="6 7" key="1">
    <citation type="journal article" date="2019" name="ACS Chem. Biol.">
        <title>Identification and Mobilization of a Cryptic Antibiotic Biosynthesis Gene Locus from a Human-Pathogenic Nocardia Isolate.</title>
        <authorList>
            <person name="Herisse M."/>
            <person name="Ishida K."/>
            <person name="Porter J.L."/>
            <person name="Howden B."/>
            <person name="Hertweck C."/>
            <person name="Stinear T.P."/>
            <person name="Pidot S.J."/>
        </authorList>
    </citation>
    <scope>NUCLEOTIDE SEQUENCE [LARGE SCALE GENOMIC DNA]</scope>
    <source>
        <strain evidence="6 7">AUSMDU00012717</strain>
    </source>
</reference>
<accession>A0A6G9Y9C6</accession>
<dbReference type="KEGG" id="nah:F5544_08880"/>
<dbReference type="Gene3D" id="3.40.50.12780">
    <property type="entry name" value="N-terminal domain of ligase-like"/>
    <property type="match status" value="1"/>
</dbReference>
<dbReference type="InterPro" id="IPR010071">
    <property type="entry name" value="AA_adenyl_dom"/>
</dbReference>
<dbReference type="FunFam" id="1.10.1200.10:FF:000016">
    <property type="entry name" value="Non-ribosomal peptide synthase"/>
    <property type="match status" value="4"/>
</dbReference>
<evidence type="ECO:0000256" key="4">
    <source>
        <dbReference type="ARBA" id="ARBA00022737"/>
    </source>
</evidence>
<dbReference type="NCBIfam" id="NF003417">
    <property type="entry name" value="PRK04813.1"/>
    <property type="match status" value="6"/>
</dbReference>
<evidence type="ECO:0000256" key="3">
    <source>
        <dbReference type="ARBA" id="ARBA00022553"/>
    </source>
</evidence>
<dbReference type="InterPro" id="IPR001242">
    <property type="entry name" value="Condensation_dom"/>
</dbReference>
<dbReference type="FunFam" id="3.40.50.980:FF:000001">
    <property type="entry name" value="Non-ribosomal peptide synthetase"/>
    <property type="match status" value="4"/>
</dbReference>
<dbReference type="PANTHER" id="PTHR45527:SF1">
    <property type="entry name" value="FATTY ACID SYNTHASE"/>
    <property type="match status" value="1"/>
</dbReference>
<dbReference type="CDD" id="cd17643">
    <property type="entry name" value="A_NRPS_Cytc1-like"/>
    <property type="match status" value="1"/>
</dbReference>
<dbReference type="InterPro" id="IPR023213">
    <property type="entry name" value="CAT-like_dom_sf"/>
</dbReference>
<organism evidence="6 7">
    <name type="scientific">Nocardia arthritidis</name>
    <dbReference type="NCBI Taxonomy" id="228602"/>
    <lineage>
        <taxon>Bacteria</taxon>
        <taxon>Bacillati</taxon>
        <taxon>Actinomycetota</taxon>
        <taxon>Actinomycetes</taxon>
        <taxon>Mycobacteriales</taxon>
        <taxon>Nocardiaceae</taxon>
        <taxon>Nocardia</taxon>
    </lineage>
</organism>
<dbReference type="Gene3D" id="3.40.50.150">
    <property type="entry name" value="Vaccinia Virus protein VP39"/>
    <property type="match status" value="2"/>
</dbReference>
<dbReference type="InterPro" id="IPR036736">
    <property type="entry name" value="ACP-like_sf"/>
</dbReference>
<dbReference type="InterPro" id="IPR009081">
    <property type="entry name" value="PP-bd_ACP"/>
</dbReference>
<dbReference type="InterPro" id="IPR029063">
    <property type="entry name" value="SAM-dependent_MTases_sf"/>
</dbReference>
<dbReference type="InterPro" id="IPR042099">
    <property type="entry name" value="ANL_N_sf"/>
</dbReference>
<sequence length="5014" mass="541430">MQSGNKSRLRSLTSIQHELWLAHELSDVPNNCLIYIDIHAELEQRLFVTALRRAFAESEALAVNFVRGADGPMQIQRDISDWSPVSLDLTRVPDPVSAAFEYMSRERESGFDLECDPLLRVALLELGGNHYFLAMCFHHIIMDGVGVAAWAQRVLDVYGALTTGIPIGPSEFVHIDDIVDSDLSYRRDRRAVDREYWRGRIPAVIEPLRLPGSANGGARPGRIGCTRDLSRAELDELSESARSAGVKLPYLLMSVAAAAVRRYASRDEFCVQIPVSNRGGIVGNTPCQLSDTVPLLINSGRDLSLGALAGRIGASIASDRDHFRYGMSDIRRDMGIPGPDGSSLGPVINVMSFFGALRMPGGTAELQVYSAGNRGDLSILFYYEKQSARGGYLRIEGDSELYSEDDLRGYLGSISRYLRQAISDPGAPIGTVDILGADRRLVVQTWNDTAVPIDPDATLVGLFEDRVRRTPEAVAVVSGAVEVSYRRLDSWADSVARTLSASGVRPDCVVAVALPRSVELIVAILAVLKAGGAYLPIDPSYPMDRLVFILDDAAPVAILTDAATSKTLPDTRIPHLLVEESAAERAGAPIDPLPGNLAYLIYTSGSTGTPKGVAVTHRNVVSLFQSTARWCEFGADDVWAWCHSQAFDFSVWEIWGALLHGGRVVVVPWDVVRTPAQLWDLVVDRRVTILNQTPSAFRALAEARSVRGDTDSALRMVIFGGEALQDTHLRPWYSGDRGDGPALVNMYGITETTVHVTKLELSASSGTQGDSPIGRPLGNMRVYVLDSDLAPVPVGVAGELYVAGAQLARGYYGRAGMTAARFVADPFGSGGRLYRTGDVVRWNSAGVLEFVGRADDQVKIRGFRIEPGEVESALAQYPSVSHAVVVARDGADGDKRLIGYIVTDGSGPVDGGAVRRFAAGRLPEFMVPAVVMVIESIPLTPNGKLDRRALPDPELVSSARYRAPGNTGERVLAELFGEVLGHDRIGVDDNFFELGGHSLSATRLISRIRAELGVEVPIRTVFDAPTVAQLALRLDSGVRVRPKLLSGPRPEVIPLSFAQRRLWFINRLEGPSATYNIPVVARLTGAFDASAFEAAVADVVARHESLRTVFVEVDGVPAQRVLDADGVDVPVDIAEVAAAEIAEAVSEAKRYRFDLSTQIPIRAAVFRCGVGESVLVLLLHHIAGDGWSAATLLRDLSVAYASRLDDRAPEWEPLPVQYVDYTLWQQDLLGSSDDPESLVREQFEYWRSELDGLPEQLRLPTDRPRPRVASYRGDMVLFEIDAEIRNAVERLAVREGATVSMVLQSALAVLLFKLGAGEDIPIGSPIAGRTDEALNDLVGFFVNTWVLRTTVAPAATFREILAQVRAKALAAYENQDAPFELLVELLNPARSAAHHPLFQVLLSFQDNTLATLELPGVEVEPLPPAGATSRFDLTVNIGDSANGGWDGFVEYATDLFDRPTVEGISARLVRILRQSVSGPGTAVGTIDVLGAEEREVVLWRWNETAAAVAGATVTELFRAQAARTPTGVAVFCGDTEVTYGELDSRADRLARVLISRGVGPDRVVAVALPRSAELIVALLAVLKAGGAYLPIDPAYPSDRLAFILTDAAPVIVVTDSATGKILPDTGIPRLELDTAEIPDQADVNRIVRPQNLAYVIYTSGSTGVPKGVGITHGNVLNLVSQDWSAGPGERVLVHSSIAFDASTYEIWPALTHGGAVVLAAEQRSDPAEIIRLVAKRSVTKMFSTPALLSILLDQVAASPGNPFRSLTQVIAGGAELTSAVARRLKTVANGYGPTETTVFATMFAADGITADGPVPIGSALANVRAFVLDSGLQPVPVGVPGELYIAGAQVARGYHGRAGSTAARFVADPFDRSGGRLYRTGDVVRWNPDGQLEFVGRVDDQVKIRGFRVEPGEVEAVLTQHPSVSQAVVVARDAGGDGGTRLVGYVAGDRAGTSGHIGAKRLDGREVRRFAAERLPEFMVPAVVMVLDSLPLTANGKLDREALPDPEFASGAEYRAPSTIQEQILAELFAEILELDRVGVDDSFFALGGHSLLATRLASRIRAVLGVEVPIRTIFDAPTVAKLADRLDVGVQVRPMLSARVRPEVVPLSFAQRRLWFIHRLEGRSATYNMALAVRLHGVDAAALRAAIGDVIARHESLRTIFVDADGVPSQRVLNADDVEPPMTVSETDATGLAEAVTAAARYGFDLSSEIPIRATVFRCGDEESVLVLLMHHIAGDGWSLTPLLRDLSVAYGARLAGHAPGWAPLPVQYVDYTLWQRELLGELSDTDSVLSRQFAYWQRELDGVPEQLRLPTDRPRPRVASYRGDMVLFDIDRETRTGVERLAARSGATVSMVLQSALAVLLFKLGAGEDIPIGSPIAGRTDEALSELVGFFVNTWVLRTEVVPSASFTEILEQVRAKALAAYENQDVPFELLVELLNPARSAAHHPLFQVSLAFQNNTLPALDLSGVRIEPYPATTATSRFDLFFNIADAPAGYGWNGFVEYATELFDRSTVESMTRRLVRLLRLIVSEPNLPVGSVDILGDAERQLVLRRWNETTLPVQDTTLLGLMDARIAATPDAVAVVCGDVSLTYRELDARATQLAGALISHGVGPDRIVAVALPRSAELLVALLAVVRAGGAYLPIDPAYPSDRLAFILTDADPLVVLTDRDTGKHLPHNVIPLLYVDEARGRAELVPAATPRPENLAYLIYTSGSTGVPKGVGITHRNVVNLIAQAWAAGPGDRVLVQSSVAFDASTYEIWPALCGGATAVVARERRADPAELTRLIEHRSVTKMFATPPLLSALLERAETLPGNCFRSLAQVNTGADTLTAGLARALRSKCADVRIDNLYGPTEATVNVTSSVVPEVIHGPAAPIGGPVANTRVFVLDSGLVPVPVGIPGELYVAGAQLARGYRGRAGLTAARFVADPFDRSGGRMYRTGDVVRWNPDGQLEFVGRIDDQVKIRGFRVEPGEVESALAQHPSVSQAVVIARDTDNGGKQLIGYVVADTAGPAVGEDELVGQWRRVYDDLYSGAAEPETTRSEPEFGADFGGWNSSYTGSAIPVEQMREWQSATVDRIRGLRPRRVLEIGVGSGLLLARLAPECEEYWATDFSAATIAALDHRLREIGTDWAGRVSLSVRTADDTAGLPESYFDTVVLNSVVQYFPGAAYLRKVLEQVSRVLAPGGAVFIGDVRNFALLPEFATAVQIARHGDDDPASLADRVRRDIAAEQELLLTPEFFVDICCTAPGFDAVDIELKRGRAVNELTRYRYDVVLRATPADAVSVADVPKAEFRDDDRLVGLLHERHPDGIRVTGIPHAGLIDDTGFEGVLDPDAEQVGVLPEDLHELGRRLGYTVAVTWSAEPGRMDAVFLDTATVGDRPLTDVYVPVAVDNPIPHANNPQSGLLAAEVRRWVSDRLPEFMVPAVVMVLDSLPLTANGKLDREALPDPEFGSGAEYRAPSTIQEQMLAELFAEILGLDRVGVDDSFFALGGHSLLATRLASRIRAVLGVEVPIRTVFDAPTVAQLASRLDSGVQVRPMLSARPRPEVVPLSFAQRRLWFIHRLEGPSATYNIALAVRLTGAFDTSAFAAAVGDVVARHESLRTIFVEADGTPAQRVLAADGVEVPMTVTGVDAAELDAAVTESVRYRFDLSSELPIRANVFRTGREECVLVVLIHHIAGDGWSMTPLLRDLTTAYAARLAHRAPGWEPLPVQYADYTLWQQDLLGSATDADSVLSRQFEYWRGELDGLPEQLRLPTDRPRPRVASYRGDMVLFEIDAEIRNAVERLAVREGATVSMVLQSALAVLLFKLGAGEDIPIGSPIAGRTDEALSDLVGFFVNTWVLRAAPTASATFGEILSQVRAKALAAYENQDVPFELLVELLNPVRSAAHHPLFQVSLAFQNNTLPVLELSGVRIEPHPAFTATARFDLFFNIADAPAGRAWSGLVEYATELFDRPTVEAMAARFVRILRSIGSESGTPVGVIDVLGSEERESVLRRWNDTIADVADTTVTELFQARVLRAPDAFAVVCGDTHMSYRELDTQAEQLARVLVSRGAGPDTIVAVALPRSAELIVALLAVLKAGGAYLPIDPAYPSDRLAFVLTDAAPVVMVTDSATAKLLPDTETPRIHLDAPNTNGVRGHRLGAVRPSNLAYVIYTSGSTGVPKGVGITHRNVVNLVSGAWTVRPEDRVLAHSSVAFDASTYEIWPALCGGATLVVAAERRSDLAEITRLIETRSVTKMFATPPMLSALLDHAESVPGAPLRTLGRIIVGGAELTADVVHRLNSKYPDAQVMNGYGPTETTACVTDYDALPDIGGAVPIGRPLGNVRVYVLDSGLTPTPVGVPGELYVAGAQLARGYHGRAGLTAARFVADPFDADGGGRLYRTGDVVRWTASGLLEFVGRVDDQLKIRGFRVEPGEVESALAQHPSVSRAVVVARETDTGGKQLIAYVVADRSGPVAGEDELVGQWRRVYEDLYGGNGKRNGNGNGSGFGSDFGGWNSSYTGAPIPLAQMREWRMATVERIRALRPGRVLEIGVGSGLLLSQLAPDCEEYWATDFSAATIRTLQEHLAGLDAEWVDRVVTSVQAADDPDGLPEGRFDTVVLNSVVQYFPGEAYLRRVLEQVHRVLAPGGAVFVGDVRNLALLEEFVTAVQITRNGGDDPGAVRDRVRRSLFAERELLVAPEYFLGVGGFDAVDIELKRGYSVNELSRYRYDVVLRKAPVHPLSVGDVPKAEFREHDWLCELLRTRHPDGIRVVGIPHAGLLGEIAATERIRSGRAVESRQNDSLAAGFEGVLDAVPERASAGLLPEDLYVLGRRFGYATAVTWSEEPGRMEAVFIDVAAAQDRPLTDVYAPQAISGDPAAYANNPQDTLLPADVRRFAAERLPEFMVPAVVMVLESVPLTANGKLDRAALPDPEFAAGAEYRAPSSERERVLAELFAEILGRDRVGVDDSFFALGGHSLLATRLASRIRDVLRVEVPVRIIFDAPTVAQLAQRWPQLAPARRPALRKMSREVGL</sequence>
<dbReference type="FunFam" id="3.30.300.30:FF:000010">
    <property type="entry name" value="Enterobactin synthetase component F"/>
    <property type="match status" value="2"/>
</dbReference>
<dbReference type="Pfam" id="PF00550">
    <property type="entry name" value="PP-binding"/>
    <property type="match status" value="4"/>
</dbReference>
<evidence type="ECO:0000313" key="7">
    <source>
        <dbReference type="Proteomes" id="UP000503540"/>
    </source>
</evidence>
<dbReference type="InterPro" id="IPR013217">
    <property type="entry name" value="Methyltransf_12"/>
</dbReference>
<dbReference type="PROSITE" id="PS50075">
    <property type="entry name" value="CARRIER"/>
    <property type="match status" value="4"/>
</dbReference>
<dbReference type="CDD" id="cd19540">
    <property type="entry name" value="LCL_NRPS-like"/>
    <property type="match status" value="3"/>
</dbReference>
<dbReference type="GO" id="GO:0003824">
    <property type="term" value="F:catalytic activity"/>
    <property type="evidence" value="ECO:0007669"/>
    <property type="project" value="InterPro"/>
</dbReference>
<dbReference type="UniPathway" id="UPA00011"/>
<dbReference type="InterPro" id="IPR045851">
    <property type="entry name" value="AMP-bd_C_sf"/>
</dbReference>
<dbReference type="Gene3D" id="3.40.50.1820">
    <property type="entry name" value="alpha/beta hydrolase"/>
    <property type="match status" value="1"/>
</dbReference>
<dbReference type="SUPFAM" id="SSF56801">
    <property type="entry name" value="Acetyl-CoA synthetase-like"/>
    <property type="match status" value="4"/>
</dbReference>
<dbReference type="InterPro" id="IPR020806">
    <property type="entry name" value="PKS_PP-bd"/>
</dbReference>
<dbReference type="GO" id="GO:0072330">
    <property type="term" value="P:monocarboxylic acid biosynthetic process"/>
    <property type="evidence" value="ECO:0007669"/>
    <property type="project" value="UniProtKB-ARBA"/>
</dbReference>
<feature type="domain" description="Carrier" evidence="5">
    <location>
        <begin position="4923"/>
        <end position="4998"/>
    </location>
</feature>
<dbReference type="GO" id="GO:0008610">
    <property type="term" value="P:lipid biosynthetic process"/>
    <property type="evidence" value="ECO:0007669"/>
    <property type="project" value="UniProtKB-ARBA"/>
</dbReference>
<dbReference type="CDD" id="cd05930">
    <property type="entry name" value="A_NRPS"/>
    <property type="match status" value="3"/>
</dbReference>
<evidence type="ECO:0000313" key="6">
    <source>
        <dbReference type="EMBL" id="QIS09677.1"/>
    </source>
</evidence>
<proteinExistence type="predicted"/>
<keyword evidence="2" id="KW-0596">Phosphopantetheine</keyword>
<dbReference type="CDD" id="cd02440">
    <property type="entry name" value="AdoMet_MTases"/>
    <property type="match status" value="2"/>
</dbReference>
<name>A0A6G9Y9C6_9NOCA</name>
<feature type="domain" description="Carrier" evidence="5">
    <location>
        <begin position="3458"/>
        <end position="3533"/>
    </location>
</feature>
<dbReference type="InterPro" id="IPR000873">
    <property type="entry name" value="AMP-dep_synth/lig_dom"/>
</dbReference>
<dbReference type="Pfam" id="PF08242">
    <property type="entry name" value="Methyltransf_12"/>
    <property type="match status" value="2"/>
</dbReference>
<dbReference type="Gene3D" id="3.30.559.30">
    <property type="entry name" value="Nonribosomal peptide synthetase, condensation domain"/>
    <property type="match status" value="4"/>
</dbReference>
<keyword evidence="7" id="KW-1185">Reference proteome</keyword>
<dbReference type="SMART" id="SM00823">
    <property type="entry name" value="PKS_PP"/>
    <property type="match status" value="4"/>
</dbReference>
<dbReference type="InterPro" id="IPR006162">
    <property type="entry name" value="Ppantetheine_attach_site"/>
</dbReference>
<dbReference type="PROSITE" id="PS00455">
    <property type="entry name" value="AMP_BINDING"/>
    <property type="match status" value="4"/>
</dbReference>
<gene>
    <name evidence="6" type="ORF">F5544_08880</name>
</gene>
<dbReference type="InterPro" id="IPR029058">
    <property type="entry name" value="AB_hydrolase_fold"/>
</dbReference>